<organism evidence="2 3">
    <name type="scientific">Dethiosulfovibrio marinus</name>
    <dbReference type="NCBI Taxonomy" id="133532"/>
    <lineage>
        <taxon>Bacteria</taxon>
        <taxon>Thermotogati</taxon>
        <taxon>Synergistota</taxon>
        <taxon>Synergistia</taxon>
        <taxon>Synergistales</taxon>
        <taxon>Dethiosulfovibrionaceae</taxon>
        <taxon>Dethiosulfovibrio</taxon>
    </lineage>
</organism>
<evidence type="ECO:0000259" key="1">
    <source>
        <dbReference type="Pfam" id="PF00561"/>
    </source>
</evidence>
<name>A0ABS9EMT3_9BACT</name>
<dbReference type="EMBL" id="JAKGUD010000005">
    <property type="protein sequence ID" value="MCF4142493.1"/>
    <property type="molecule type" value="Genomic_DNA"/>
</dbReference>
<dbReference type="Pfam" id="PF00561">
    <property type="entry name" value="Abhydrolase_1"/>
    <property type="match status" value="1"/>
</dbReference>
<reference evidence="2 3" key="1">
    <citation type="submission" date="2022-01" db="EMBL/GenBank/DDBJ databases">
        <title>Dethiosulfovibrio faecalis sp. nov., a novel proteolytic, non-sulfur-reducing bacterium isolated from a marine aquaculture solid waste bioreactor.</title>
        <authorList>
            <person name="Grabowski S."/>
            <person name="Apolinario E."/>
            <person name="Schneider N."/>
            <person name="Marshall C.W."/>
            <person name="Sowers K.R."/>
        </authorList>
    </citation>
    <scope>NUCLEOTIDE SEQUENCE [LARGE SCALE GENOMIC DNA]</scope>
    <source>
        <strain evidence="2 3">DSM 12537</strain>
    </source>
</reference>
<keyword evidence="3" id="KW-1185">Reference proteome</keyword>
<comment type="caution">
    <text evidence="2">The sequence shown here is derived from an EMBL/GenBank/DDBJ whole genome shotgun (WGS) entry which is preliminary data.</text>
</comment>
<dbReference type="PRINTS" id="PR00111">
    <property type="entry name" value="ABHYDROLASE"/>
</dbReference>
<dbReference type="InterPro" id="IPR000073">
    <property type="entry name" value="AB_hydrolase_1"/>
</dbReference>
<dbReference type="InterPro" id="IPR050266">
    <property type="entry name" value="AB_hydrolase_sf"/>
</dbReference>
<feature type="domain" description="AB hydrolase-1" evidence="1">
    <location>
        <begin position="21"/>
        <end position="152"/>
    </location>
</feature>
<dbReference type="SUPFAM" id="SSF53474">
    <property type="entry name" value="alpha/beta-Hydrolases"/>
    <property type="match status" value="1"/>
</dbReference>
<evidence type="ECO:0000313" key="2">
    <source>
        <dbReference type="EMBL" id="MCF4142493.1"/>
    </source>
</evidence>
<dbReference type="Gene3D" id="3.40.50.1820">
    <property type="entry name" value="alpha/beta hydrolase"/>
    <property type="match status" value="1"/>
</dbReference>
<protein>
    <submittedName>
        <fullName evidence="2">Alpha/beta hydrolase</fullName>
    </submittedName>
</protein>
<accession>A0ABS9EMT3</accession>
<keyword evidence="2" id="KW-0378">Hydrolase</keyword>
<dbReference type="Proteomes" id="UP001200430">
    <property type="component" value="Unassembled WGS sequence"/>
</dbReference>
<sequence length="258" mass="29074">MALFNFEGKNIYYSELGSGVPLVLLHGNTASSKMFSGIAERYAEVFRVISIDFLGHGRSDRLDRLPPDLWFYEAQQTIAFLREAQLGRVNLIGSSGGALVAINVALEAPDLVNRVIADSFEGEEPLRSFIQNIVEERELSKRDPGARSFYLSMHGSDWEQVVDNDTRAIVEHEKEIGLFFHKDLGSLKPEILMTGSKKDEFVCAISPDYFEQSYGKMMSKIGHGDIFLFESGGHPAMLSNQEDFYRLSVDFFERKSPQ</sequence>
<dbReference type="GO" id="GO:0016787">
    <property type="term" value="F:hydrolase activity"/>
    <property type="evidence" value="ECO:0007669"/>
    <property type="project" value="UniProtKB-KW"/>
</dbReference>
<dbReference type="PANTHER" id="PTHR43798:SF33">
    <property type="entry name" value="HYDROLASE, PUTATIVE (AFU_ORTHOLOGUE AFUA_2G14860)-RELATED"/>
    <property type="match status" value="1"/>
</dbReference>
<dbReference type="RefSeq" id="WP_236099217.1">
    <property type="nucleotide sequence ID" value="NZ_JAKGUD010000005.1"/>
</dbReference>
<proteinExistence type="predicted"/>
<dbReference type="PANTHER" id="PTHR43798">
    <property type="entry name" value="MONOACYLGLYCEROL LIPASE"/>
    <property type="match status" value="1"/>
</dbReference>
<evidence type="ECO:0000313" key="3">
    <source>
        <dbReference type="Proteomes" id="UP001200430"/>
    </source>
</evidence>
<gene>
    <name evidence="2" type="ORF">L2W38_06670</name>
</gene>
<dbReference type="InterPro" id="IPR029058">
    <property type="entry name" value="AB_hydrolase_fold"/>
</dbReference>